<organism evidence="6 7">
    <name type="scientific">Sphaerisporangium rufum</name>
    <dbReference type="NCBI Taxonomy" id="1381558"/>
    <lineage>
        <taxon>Bacteria</taxon>
        <taxon>Bacillati</taxon>
        <taxon>Actinomycetota</taxon>
        <taxon>Actinomycetes</taxon>
        <taxon>Streptosporangiales</taxon>
        <taxon>Streptosporangiaceae</taxon>
        <taxon>Sphaerisporangium</taxon>
    </lineage>
</organism>
<dbReference type="GO" id="GO:0017000">
    <property type="term" value="P:antibiotic biosynthetic process"/>
    <property type="evidence" value="ECO:0007669"/>
    <property type="project" value="UniProtKB-ARBA"/>
</dbReference>
<dbReference type="PANTHER" id="PTHR48050:SF13">
    <property type="entry name" value="STEROL 3-BETA-GLUCOSYLTRANSFERASE UGT80A2"/>
    <property type="match status" value="1"/>
</dbReference>
<evidence type="ECO:0000259" key="4">
    <source>
        <dbReference type="Pfam" id="PF06722"/>
    </source>
</evidence>
<evidence type="ECO:0000259" key="5">
    <source>
        <dbReference type="Pfam" id="PF21036"/>
    </source>
</evidence>
<dbReference type="PANTHER" id="PTHR48050">
    <property type="entry name" value="STEROL 3-BETA-GLUCOSYLTRANSFERASE"/>
    <property type="match status" value="1"/>
</dbReference>
<keyword evidence="7" id="KW-1185">Reference proteome</keyword>
<name>A0A919V3M4_9ACTN</name>
<dbReference type="Pfam" id="PF21036">
    <property type="entry name" value="EryCIII-like_N"/>
    <property type="match status" value="1"/>
</dbReference>
<accession>A0A919V3M4</accession>
<keyword evidence="2" id="KW-0328">Glycosyltransferase</keyword>
<dbReference type="InterPro" id="IPR010610">
    <property type="entry name" value="EryCIII-like_C"/>
</dbReference>
<dbReference type="Gene3D" id="3.40.50.2000">
    <property type="entry name" value="Glycogen Phosphorylase B"/>
    <property type="match status" value="2"/>
</dbReference>
<dbReference type="RefSeq" id="WP_203992528.1">
    <property type="nucleotide sequence ID" value="NZ_BOOU01000085.1"/>
</dbReference>
<reference evidence="6" key="1">
    <citation type="submission" date="2021-01" db="EMBL/GenBank/DDBJ databases">
        <title>Whole genome shotgun sequence of Sphaerisporangium rufum NBRC 109079.</title>
        <authorList>
            <person name="Komaki H."/>
            <person name="Tamura T."/>
        </authorList>
    </citation>
    <scope>NUCLEOTIDE SEQUENCE</scope>
    <source>
        <strain evidence="6">NBRC 109079</strain>
    </source>
</reference>
<evidence type="ECO:0000313" key="7">
    <source>
        <dbReference type="Proteomes" id="UP000655287"/>
    </source>
</evidence>
<gene>
    <name evidence="6" type="ORF">Sru01_59640</name>
</gene>
<dbReference type="GO" id="GO:0016758">
    <property type="term" value="F:hexosyltransferase activity"/>
    <property type="evidence" value="ECO:0007669"/>
    <property type="project" value="UniProtKB-ARBA"/>
</dbReference>
<dbReference type="AlphaFoldDB" id="A0A919V3M4"/>
<proteinExistence type="inferred from homology"/>
<comment type="caution">
    <text evidence="6">The sequence shown here is derived from an EMBL/GenBank/DDBJ whole genome shotgun (WGS) entry which is preliminary data.</text>
</comment>
<dbReference type="Pfam" id="PF06722">
    <property type="entry name" value="EryCIII-like_C"/>
    <property type="match status" value="1"/>
</dbReference>
<evidence type="ECO:0000313" key="6">
    <source>
        <dbReference type="EMBL" id="GII80982.1"/>
    </source>
</evidence>
<comment type="similarity">
    <text evidence="1">Belongs to the glycosyltransferase 28 family.</text>
</comment>
<dbReference type="SUPFAM" id="SSF53756">
    <property type="entry name" value="UDP-Glycosyltransferase/glycogen phosphorylase"/>
    <property type="match status" value="1"/>
</dbReference>
<dbReference type="GO" id="GO:0008194">
    <property type="term" value="F:UDP-glycosyltransferase activity"/>
    <property type="evidence" value="ECO:0007669"/>
    <property type="project" value="InterPro"/>
</dbReference>
<keyword evidence="3 6" id="KW-0808">Transferase</keyword>
<dbReference type="Proteomes" id="UP000655287">
    <property type="component" value="Unassembled WGS sequence"/>
</dbReference>
<evidence type="ECO:0000256" key="2">
    <source>
        <dbReference type="ARBA" id="ARBA00022676"/>
    </source>
</evidence>
<feature type="domain" description="Erythromycin biosynthesis protein CIII-like N-terminal" evidence="5">
    <location>
        <begin position="21"/>
        <end position="224"/>
    </location>
</feature>
<dbReference type="CDD" id="cd03784">
    <property type="entry name" value="GT1_Gtf-like"/>
    <property type="match status" value="1"/>
</dbReference>
<dbReference type="InterPro" id="IPR050426">
    <property type="entry name" value="Glycosyltransferase_28"/>
</dbReference>
<sequence>MRVLFVSTWPTHFYPMVPLAWALRSRGHEVRVVAPPAHADTVARCGQLAVPVGDDVDITELFKRDVQPLIGNPDPEVRRRRTMAAIGIFATVAEAMAPGAVDFATSWSPDLVVYEPTAFTGPLVAGVLGVRAIRHLWGPDGTNAGPAGGGRIEVPVLRALAERYGLDDLDQIGDHSVDPCPPSMQAPVELSRIPMRYVPYNGSAPVPRDLLAPAGRTRVCVTWGVSTAALAGPEAFLAPRVVGALAGLDAEIVVAVNAATRRLIGEPAPNVRVVESVPLHLLLPTCSALVHQGGGGSMLTAVAAGVPQLVVPQLPDQRFSAAQLAGTGAGRTLPAEQAEPAAIRAAVTALLTAPEHRDAAARLARENAARPTPLQVARRLEEISSLPVAGRRSMAMPAR</sequence>
<protein>
    <submittedName>
        <fullName evidence="6">Glycosyl transferase</fullName>
    </submittedName>
</protein>
<dbReference type="InterPro" id="IPR002213">
    <property type="entry name" value="UDP_glucos_trans"/>
</dbReference>
<evidence type="ECO:0000256" key="1">
    <source>
        <dbReference type="ARBA" id="ARBA00006962"/>
    </source>
</evidence>
<dbReference type="InterPro" id="IPR048284">
    <property type="entry name" value="EryCIII-like_N"/>
</dbReference>
<feature type="domain" description="Erythromycin biosynthesis protein CIII-like C-terminal" evidence="4">
    <location>
        <begin position="240"/>
        <end position="383"/>
    </location>
</feature>
<dbReference type="EMBL" id="BOOU01000085">
    <property type="protein sequence ID" value="GII80982.1"/>
    <property type="molecule type" value="Genomic_DNA"/>
</dbReference>
<evidence type="ECO:0000256" key="3">
    <source>
        <dbReference type="ARBA" id="ARBA00022679"/>
    </source>
</evidence>